<dbReference type="EMBL" id="CM056792">
    <property type="protein sequence ID" value="KAJ8722057.1"/>
    <property type="molecule type" value="Genomic_DNA"/>
</dbReference>
<reference evidence="1" key="1">
    <citation type="submission" date="2023-03" db="EMBL/GenBank/DDBJ databases">
        <title>Chromosome-level genomes of two armyworms, Mythimna separata and Mythimna loreyi, provide insights into the biosynthesis and reception of sex pheromones.</title>
        <authorList>
            <person name="Zhao H."/>
        </authorList>
    </citation>
    <scope>NUCLEOTIDE SEQUENCE</scope>
    <source>
        <strain evidence="1">BeijingLab</strain>
    </source>
</reference>
<protein>
    <submittedName>
        <fullName evidence="1">Uncharacterized protein</fullName>
    </submittedName>
</protein>
<proteinExistence type="predicted"/>
<comment type="caution">
    <text evidence="1">The sequence shown here is derived from an EMBL/GenBank/DDBJ whole genome shotgun (WGS) entry which is preliminary data.</text>
</comment>
<organism evidence="1 2">
    <name type="scientific">Mythimna loreyi</name>
    <dbReference type="NCBI Taxonomy" id="667449"/>
    <lineage>
        <taxon>Eukaryota</taxon>
        <taxon>Metazoa</taxon>
        <taxon>Ecdysozoa</taxon>
        <taxon>Arthropoda</taxon>
        <taxon>Hexapoda</taxon>
        <taxon>Insecta</taxon>
        <taxon>Pterygota</taxon>
        <taxon>Neoptera</taxon>
        <taxon>Endopterygota</taxon>
        <taxon>Lepidoptera</taxon>
        <taxon>Glossata</taxon>
        <taxon>Ditrysia</taxon>
        <taxon>Noctuoidea</taxon>
        <taxon>Noctuidae</taxon>
        <taxon>Noctuinae</taxon>
        <taxon>Hadenini</taxon>
        <taxon>Mythimna</taxon>
    </lineage>
</organism>
<name>A0ACC2QRI3_9NEOP</name>
<sequence>MASTAVQLNRQVTSITDEDINLILTNYNRTNEEIFLQSYTVHSASDKILGFQAEYWKMKVHLSNGKVLYFFIKSIPRSNAAKANMVKEMQLFEKETFFYSVIKENIEIPDLKPWSARLITSLNDAMVFEDLNAKQYKLRNKFSTLDMAHTLQALKTLARFHASSIIYEEKKRKETLGEYKGIYYEYETALHLGEYHLATDFFFQCMTGALEAMKSFSKYDDTEMNLIESRWRDVWSTALSLGGFSSHQRNVVCHRDLWNNNLMFHYSNHSENRWEPDDCVLVDFQDIGYSPPAADVMLLLCCNLNPTFREKNIDVFLNVYFVELKKILDKYNIEINEIFTKEEFIASAEEQRLWGLTVCACLLPHSWLDDEVTTENFSDNARFEQIFFKNRGEFIKKMMEINFDYRQKIMGIFEEIANRYCLCV</sequence>
<evidence type="ECO:0000313" key="2">
    <source>
        <dbReference type="Proteomes" id="UP001231649"/>
    </source>
</evidence>
<evidence type="ECO:0000313" key="1">
    <source>
        <dbReference type="EMBL" id="KAJ8722057.1"/>
    </source>
</evidence>
<gene>
    <name evidence="1" type="ORF">PYW08_004459</name>
</gene>
<accession>A0ACC2QRI3</accession>
<dbReference type="Proteomes" id="UP001231649">
    <property type="component" value="Chromosome 16"/>
</dbReference>
<keyword evidence="2" id="KW-1185">Reference proteome</keyword>